<dbReference type="SUPFAM" id="SSF53850">
    <property type="entry name" value="Periplasmic binding protein-like II"/>
    <property type="match status" value="1"/>
</dbReference>
<evidence type="ECO:0000259" key="2">
    <source>
        <dbReference type="Pfam" id="PF12849"/>
    </source>
</evidence>
<dbReference type="Gene3D" id="3.40.190.10">
    <property type="entry name" value="Periplasmic binding protein-like II"/>
    <property type="match status" value="2"/>
</dbReference>
<evidence type="ECO:0000313" key="4">
    <source>
        <dbReference type="Proteomes" id="UP001206983"/>
    </source>
</evidence>
<protein>
    <submittedName>
        <fullName evidence="3">Phosphate ABC transporter substrate-binding protein</fullName>
    </submittedName>
</protein>
<proteinExistence type="predicted"/>
<keyword evidence="1" id="KW-0732">Signal</keyword>
<feature type="domain" description="PBP" evidence="2">
    <location>
        <begin position="13"/>
        <end position="275"/>
    </location>
</feature>
<dbReference type="PANTHER" id="PTHR30570">
    <property type="entry name" value="PERIPLASMIC PHOSPHATE BINDING COMPONENT OF PHOSPHATE ABC TRANSPORTER"/>
    <property type="match status" value="1"/>
</dbReference>
<evidence type="ECO:0000256" key="1">
    <source>
        <dbReference type="ARBA" id="ARBA00022729"/>
    </source>
</evidence>
<dbReference type="AlphaFoldDB" id="A0AAE3HCC8"/>
<reference evidence="3 4" key="1">
    <citation type="journal article" date="2011" name="Appl. Environ. Microbiol.">
        <title>Methanogenic archaea isolated from Taiwan's Chelungpu fault.</title>
        <authorList>
            <person name="Wu S.Y."/>
            <person name="Lai M.C."/>
        </authorList>
    </citation>
    <scope>NUCLEOTIDE SEQUENCE [LARGE SCALE GENOMIC DNA]</scope>
    <source>
        <strain evidence="3 4">St545Mb</strain>
    </source>
</reference>
<dbReference type="InterPro" id="IPR024370">
    <property type="entry name" value="PBP_domain"/>
</dbReference>
<comment type="caution">
    <text evidence="3">The sequence shown here is derived from an EMBL/GenBank/DDBJ whole genome shotgun (WGS) entry which is preliminary data.</text>
</comment>
<keyword evidence="4" id="KW-1185">Reference proteome</keyword>
<sequence>MPSGDAQTPAVEELEGTIRISGAFAMYPMMLIWSEEYRTLHPKVKFDISAGGAGKGMADTLGGLVDIGMVSRAITPAEEEKGAYWIAVTKDAVVPTVNSNNPALAQLKKSGLTRDEFEQIYITGTIRTWGQATGETSNNDKINVYTRSDAAGAPETWAKYLGNYTQEELKGVGVNGDPGLAEAVRQDKLGIGYNNVNFAYNLNSRKPVEGIEIIPLDLNENGKIDPEENFYGTLDEIVEAIGNDKFPSPPARDLNLVTKGKPTGIEEDFIKWILTDGQKFIPESGYIVLPQDKINEGIEKVDSSA</sequence>
<dbReference type="PANTHER" id="PTHR30570:SF1">
    <property type="entry name" value="PHOSPHATE-BINDING PROTEIN PSTS"/>
    <property type="match status" value="1"/>
</dbReference>
<evidence type="ECO:0000313" key="3">
    <source>
        <dbReference type="EMBL" id="MCQ6963736.1"/>
    </source>
</evidence>
<organism evidence="3 4">
    <name type="scientific">Methanolobus chelungpuianus</name>
    <dbReference type="NCBI Taxonomy" id="502115"/>
    <lineage>
        <taxon>Archaea</taxon>
        <taxon>Methanobacteriati</taxon>
        <taxon>Methanobacteriota</taxon>
        <taxon>Stenosarchaea group</taxon>
        <taxon>Methanomicrobia</taxon>
        <taxon>Methanosarcinales</taxon>
        <taxon>Methanosarcinaceae</taxon>
        <taxon>Methanolobus</taxon>
    </lineage>
</organism>
<dbReference type="EMBL" id="JTEO01000006">
    <property type="protein sequence ID" value="MCQ6963736.1"/>
    <property type="molecule type" value="Genomic_DNA"/>
</dbReference>
<name>A0AAE3HCC8_9EURY</name>
<accession>A0AAE3HCC8</accession>
<gene>
    <name evidence="3" type="ORF">PV02_11435</name>
</gene>
<dbReference type="InterPro" id="IPR050811">
    <property type="entry name" value="Phosphate_ABC_transporter"/>
</dbReference>
<dbReference type="Pfam" id="PF12849">
    <property type="entry name" value="PBP_like_2"/>
    <property type="match status" value="1"/>
</dbReference>
<dbReference type="Proteomes" id="UP001206983">
    <property type="component" value="Unassembled WGS sequence"/>
</dbReference>